<feature type="transmembrane region" description="Helical" evidence="6">
    <location>
        <begin position="293"/>
        <end position="322"/>
    </location>
</feature>
<reference evidence="9 10" key="1">
    <citation type="journal article" date="2014" name="Curr. Microbiol.">
        <title>Spirosoma radiotolerans sp. nov., a gamma-radiation-resistant bacterium isolated from gamma ray-irradiated soil.</title>
        <authorList>
            <person name="Lee J.J."/>
            <person name="Srinivasan S."/>
            <person name="Lim S."/>
            <person name="Joe M."/>
            <person name="Im S."/>
            <person name="Bae S.I."/>
            <person name="Park K.R."/>
            <person name="Han J.H."/>
            <person name="Park S.H."/>
            <person name="Joo B.M."/>
            <person name="Park S.J."/>
            <person name="Kim M.K."/>
        </authorList>
    </citation>
    <scope>NUCLEOTIDE SEQUENCE [LARGE SCALE GENOMIC DNA]</scope>
    <source>
        <strain evidence="9 10">DG5A</strain>
    </source>
</reference>
<name>A0A0E4A1W8_9BACT</name>
<keyword evidence="2" id="KW-1003">Cell membrane</keyword>
<feature type="domain" description="MacB-like periplasmic core" evidence="8">
    <location>
        <begin position="20"/>
        <end position="235"/>
    </location>
</feature>
<feature type="domain" description="MacB-like periplasmic core" evidence="8">
    <location>
        <begin position="516"/>
        <end position="640"/>
    </location>
</feature>
<evidence type="ECO:0000259" key="8">
    <source>
        <dbReference type="Pfam" id="PF12704"/>
    </source>
</evidence>
<keyword evidence="10" id="KW-1185">Reference proteome</keyword>
<comment type="subcellular location">
    <subcellularLocation>
        <location evidence="1">Cell membrane</location>
        <topology evidence="1">Multi-pass membrane protein</topology>
    </subcellularLocation>
</comment>
<feature type="transmembrane region" description="Helical" evidence="6">
    <location>
        <begin position="389"/>
        <end position="412"/>
    </location>
</feature>
<dbReference type="GO" id="GO:0005886">
    <property type="term" value="C:plasma membrane"/>
    <property type="evidence" value="ECO:0007669"/>
    <property type="project" value="UniProtKB-SubCell"/>
</dbReference>
<dbReference type="PANTHER" id="PTHR30572">
    <property type="entry name" value="MEMBRANE COMPONENT OF TRANSPORTER-RELATED"/>
    <property type="match status" value="1"/>
</dbReference>
<keyword evidence="4 6" id="KW-1133">Transmembrane helix</keyword>
<dbReference type="InterPro" id="IPR025857">
    <property type="entry name" value="MacB_PCD"/>
</dbReference>
<keyword evidence="3 6" id="KW-0812">Transmembrane</keyword>
<keyword evidence="9" id="KW-0131">Cell cycle</keyword>
<evidence type="ECO:0000256" key="6">
    <source>
        <dbReference type="SAM" id="Phobius"/>
    </source>
</evidence>
<keyword evidence="5 6" id="KW-0472">Membrane</keyword>
<feature type="transmembrane region" description="Helical" evidence="6">
    <location>
        <begin position="21"/>
        <end position="41"/>
    </location>
</feature>
<dbReference type="Pfam" id="PF02687">
    <property type="entry name" value="FtsX"/>
    <property type="match status" value="2"/>
</dbReference>
<evidence type="ECO:0000256" key="4">
    <source>
        <dbReference type="ARBA" id="ARBA00022989"/>
    </source>
</evidence>
<evidence type="ECO:0000313" key="10">
    <source>
        <dbReference type="Proteomes" id="UP000033054"/>
    </source>
</evidence>
<evidence type="ECO:0000256" key="2">
    <source>
        <dbReference type="ARBA" id="ARBA00022475"/>
    </source>
</evidence>
<dbReference type="Pfam" id="PF12704">
    <property type="entry name" value="MacB_PCD"/>
    <property type="match status" value="2"/>
</dbReference>
<dbReference type="HOGENOM" id="CLU_008713_1_0_10"/>
<dbReference type="KEGG" id="srd:SD10_24725"/>
<proteinExistence type="predicted"/>
<dbReference type="EMBL" id="CP010429">
    <property type="protein sequence ID" value="AKD58772.1"/>
    <property type="molecule type" value="Genomic_DNA"/>
</dbReference>
<evidence type="ECO:0000256" key="1">
    <source>
        <dbReference type="ARBA" id="ARBA00004651"/>
    </source>
</evidence>
<dbReference type="GO" id="GO:0051301">
    <property type="term" value="P:cell division"/>
    <property type="evidence" value="ECO:0007669"/>
    <property type="project" value="UniProtKB-KW"/>
</dbReference>
<dbReference type="InterPro" id="IPR050250">
    <property type="entry name" value="Macrolide_Exporter_MacB"/>
</dbReference>
<feature type="transmembrane region" description="Helical" evidence="6">
    <location>
        <begin position="343"/>
        <end position="369"/>
    </location>
</feature>
<organism evidence="9 10">
    <name type="scientific">Spirosoma radiotolerans</name>
    <dbReference type="NCBI Taxonomy" id="1379870"/>
    <lineage>
        <taxon>Bacteria</taxon>
        <taxon>Pseudomonadati</taxon>
        <taxon>Bacteroidota</taxon>
        <taxon>Cytophagia</taxon>
        <taxon>Cytophagales</taxon>
        <taxon>Cytophagaceae</taxon>
        <taxon>Spirosoma</taxon>
    </lineage>
</organism>
<dbReference type="PATRIC" id="fig|1379870.5.peg.5350"/>
<feature type="domain" description="ABC3 transporter permease C-terminal" evidence="7">
    <location>
        <begin position="298"/>
        <end position="411"/>
    </location>
</feature>
<dbReference type="AlphaFoldDB" id="A0A0E4A1W8"/>
<feature type="domain" description="ABC3 transporter permease C-terminal" evidence="7">
    <location>
        <begin position="687"/>
        <end position="796"/>
    </location>
</feature>
<dbReference type="RefSeq" id="WP_046580113.1">
    <property type="nucleotide sequence ID" value="NZ_CP010429.1"/>
</dbReference>
<accession>A0A0E4A1W8</accession>
<feature type="transmembrane region" description="Helical" evidence="6">
    <location>
        <begin position="433"/>
        <end position="456"/>
    </location>
</feature>
<sequence length="807" mass="88993">MIKNYFKISWRNLMKNKVFSFINIVGLAVGMTCCILIAAFVTDELSYDRYPTQANQMYRVELHLTENGGITDFSNVDAAVGPGIQAAFPEVLAVTRLVPWSQVFMRYQEKQFKEQFIAMADSNFLQMFSIPLLEGDVKTALKEPGSIVITKAFAQKYFGTSPAMGKALLFGKGQEVRKVTGIIDRIPGNTHFHFDAFLSTADMPVKSPTWSNVGFYTYIVLNKGTDAQKLEAKFPQLVAKYVVPEIKADMGVSLAEAQKSVNTFRFFLMPLTDIHLHSASKFELAANGDINSVYIFSILAVFILLLAIVNFTNLSTAGAAGRSKEIGIRKVMGSVKTQLIRQFLLESTLLTFIALLLAVLAVGLLLPSFNELAGKDMSIRTLLSVKHVGILLAFGLFVGILAGAYPAFLLSFSKITTILKGGSAVQTSRRSSLRSGLVVFQFAVSGTLIVATMVTYQQLHFMQNKKVGFDKDQVLVIQDSYMLGQNEPVFKQQLQQDSRVIQASLSGNIPVGMNNMDGSVIYAKRENDTKGHAEITTNIYHVDEEYLKTLGMELKEGRSFSKEFSTDSTAAVINETAVRELGLGNTSPIGKTIVRSGQHEFTIIGVVKDFHYASARQKIAPLMMLLGRNSGAIIVKVKAADVSDIITSFRKQWESFNPPAPFTYSFLDDRFAFLYKAEQKTSQLFTVFAVISIVIACLGLFGLAAFTAEQRTKEIGVRKVLGASVVSIIALLSGDFLKLVLIAIVLAVPIAWFAMDRWLEDFAYRIDLSWWMFALAGLLAVGIALLTISFQSIKAALMDPVKSLRSE</sequence>
<evidence type="ECO:0000259" key="7">
    <source>
        <dbReference type="Pfam" id="PF02687"/>
    </source>
</evidence>
<protein>
    <submittedName>
        <fullName evidence="9">Cell division protein FtsX</fullName>
    </submittedName>
</protein>
<dbReference type="Proteomes" id="UP000033054">
    <property type="component" value="Chromosome"/>
</dbReference>
<evidence type="ECO:0000313" key="9">
    <source>
        <dbReference type="EMBL" id="AKD58772.1"/>
    </source>
</evidence>
<evidence type="ECO:0000256" key="5">
    <source>
        <dbReference type="ARBA" id="ARBA00023136"/>
    </source>
</evidence>
<dbReference type="PANTHER" id="PTHR30572:SF18">
    <property type="entry name" value="ABC-TYPE MACROLIDE FAMILY EXPORT SYSTEM PERMEASE COMPONENT 2"/>
    <property type="match status" value="1"/>
</dbReference>
<feature type="transmembrane region" description="Helical" evidence="6">
    <location>
        <begin position="768"/>
        <end position="788"/>
    </location>
</feature>
<dbReference type="STRING" id="1379870.SD10_24725"/>
<dbReference type="InterPro" id="IPR003838">
    <property type="entry name" value="ABC3_permease_C"/>
</dbReference>
<dbReference type="GO" id="GO:0022857">
    <property type="term" value="F:transmembrane transporter activity"/>
    <property type="evidence" value="ECO:0007669"/>
    <property type="project" value="TreeGrafter"/>
</dbReference>
<gene>
    <name evidence="9" type="ORF">SD10_24725</name>
</gene>
<keyword evidence="9" id="KW-0132">Cell division</keyword>
<dbReference type="OrthoDB" id="5933722at2"/>
<feature type="transmembrane region" description="Helical" evidence="6">
    <location>
        <begin position="684"/>
        <end position="708"/>
    </location>
</feature>
<feature type="transmembrane region" description="Helical" evidence="6">
    <location>
        <begin position="720"/>
        <end position="748"/>
    </location>
</feature>
<evidence type="ECO:0000256" key="3">
    <source>
        <dbReference type="ARBA" id="ARBA00022692"/>
    </source>
</evidence>